<protein>
    <recommendedName>
        <fullName evidence="1">ISXO2-like transposase domain-containing protein</fullName>
    </recommendedName>
</protein>
<evidence type="ECO:0000313" key="3">
    <source>
        <dbReference type="Proteomes" id="UP000002640"/>
    </source>
</evidence>
<dbReference type="Proteomes" id="UP000002640">
    <property type="component" value="Unassembled WGS sequence"/>
</dbReference>
<sequence length="172" mass="20110">MEMTPCPMQVGGEGHVVEIDETSLKKKSKYNRGKHYPDVWLFGGVDKTTNKRFGILTYSNRTKPVLTTIIKQYIKPGTTIMSDQYASYVSVNQKHTLANYKPLQLRTGAHTNRIEGTWEIRIKQHIKRMRRMSVNMIPEYLDEYLWRSWFLPEKATPTDSRRGLIKAIRKYA</sequence>
<name>G4YET5_PHYSP</name>
<dbReference type="RefSeq" id="XP_009514204.1">
    <property type="nucleotide sequence ID" value="XM_009515909.1"/>
</dbReference>
<dbReference type="GeneID" id="20638883"/>
<gene>
    <name evidence="2" type="ORF">PHYSODRAFT_257615</name>
</gene>
<organism evidence="2 3">
    <name type="scientific">Phytophthora sojae (strain P6497)</name>
    <name type="common">Soybean stem and root rot agent</name>
    <name type="synonym">Phytophthora megasperma f. sp. glycines</name>
    <dbReference type="NCBI Taxonomy" id="1094619"/>
    <lineage>
        <taxon>Eukaryota</taxon>
        <taxon>Sar</taxon>
        <taxon>Stramenopiles</taxon>
        <taxon>Oomycota</taxon>
        <taxon>Peronosporomycetes</taxon>
        <taxon>Peronosporales</taxon>
        <taxon>Peronosporaceae</taxon>
        <taxon>Phytophthora</taxon>
    </lineage>
</organism>
<accession>G4YET5</accession>
<dbReference type="PANTHER" id="PTHR47163:SF2">
    <property type="entry name" value="SI:DKEY-17M8.2"/>
    <property type="match status" value="1"/>
</dbReference>
<feature type="domain" description="ISXO2-like transposase" evidence="1">
    <location>
        <begin position="9"/>
        <end position="149"/>
    </location>
</feature>
<dbReference type="Pfam" id="PF12762">
    <property type="entry name" value="DDE_Tnp_IS1595"/>
    <property type="match status" value="1"/>
</dbReference>
<evidence type="ECO:0000313" key="2">
    <source>
        <dbReference type="EMBL" id="EGZ26929.1"/>
    </source>
</evidence>
<dbReference type="KEGG" id="psoj:PHYSODRAFT_257615"/>
<dbReference type="EMBL" id="JH159151">
    <property type="protein sequence ID" value="EGZ26929.1"/>
    <property type="molecule type" value="Genomic_DNA"/>
</dbReference>
<dbReference type="SMART" id="SM01126">
    <property type="entry name" value="DDE_Tnp_IS1595"/>
    <property type="match status" value="1"/>
</dbReference>
<proteinExistence type="predicted"/>
<reference evidence="2 3" key="1">
    <citation type="journal article" date="2006" name="Science">
        <title>Phytophthora genome sequences uncover evolutionary origins and mechanisms of pathogenesis.</title>
        <authorList>
            <person name="Tyler B.M."/>
            <person name="Tripathy S."/>
            <person name="Zhang X."/>
            <person name="Dehal P."/>
            <person name="Jiang R.H."/>
            <person name="Aerts A."/>
            <person name="Arredondo F.D."/>
            <person name="Baxter L."/>
            <person name="Bensasson D."/>
            <person name="Beynon J.L."/>
            <person name="Chapman J."/>
            <person name="Damasceno C.M."/>
            <person name="Dorrance A.E."/>
            <person name="Dou D."/>
            <person name="Dickerman A.W."/>
            <person name="Dubchak I.L."/>
            <person name="Garbelotto M."/>
            <person name="Gijzen M."/>
            <person name="Gordon S.G."/>
            <person name="Govers F."/>
            <person name="Grunwald N.J."/>
            <person name="Huang W."/>
            <person name="Ivors K.L."/>
            <person name="Jones R.W."/>
            <person name="Kamoun S."/>
            <person name="Krampis K."/>
            <person name="Lamour K.H."/>
            <person name="Lee M.K."/>
            <person name="McDonald W.H."/>
            <person name="Medina M."/>
            <person name="Meijer H.J."/>
            <person name="Nordberg E.K."/>
            <person name="Maclean D.J."/>
            <person name="Ospina-Giraldo M.D."/>
            <person name="Morris P.F."/>
            <person name="Phuntumart V."/>
            <person name="Putnam N.H."/>
            <person name="Rash S."/>
            <person name="Rose J.K."/>
            <person name="Sakihama Y."/>
            <person name="Salamov A.A."/>
            <person name="Savidor A."/>
            <person name="Scheuring C.F."/>
            <person name="Smith B.M."/>
            <person name="Sobral B.W."/>
            <person name="Terry A."/>
            <person name="Torto-Alalibo T.A."/>
            <person name="Win J."/>
            <person name="Xu Z."/>
            <person name="Zhang H."/>
            <person name="Grigoriev I.V."/>
            <person name="Rokhsar D.S."/>
            <person name="Boore J.L."/>
        </authorList>
    </citation>
    <scope>NUCLEOTIDE SEQUENCE [LARGE SCALE GENOMIC DNA]</scope>
    <source>
        <strain evidence="2 3">P6497</strain>
    </source>
</reference>
<evidence type="ECO:0000259" key="1">
    <source>
        <dbReference type="SMART" id="SM01126"/>
    </source>
</evidence>
<dbReference type="STRING" id="1094619.G4YET5"/>
<dbReference type="InParanoid" id="G4YET5"/>
<keyword evidence="3" id="KW-1185">Reference proteome</keyword>
<dbReference type="PANTHER" id="PTHR47163">
    <property type="entry name" value="DDE_TNP_IS1595 DOMAIN-CONTAINING PROTEIN"/>
    <property type="match status" value="1"/>
</dbReference>
<dbReference type="InterPro" id="IPR053164">
    <property type="entry name" value="IS1016-like_transposase"/>
</dbReference>
<dbReference type="SMR" id="G4YET5"/>
<dbReference type="AlphaFoldDB" id="G4YET5"/>
<dbReference type="InterPro" id="IPR024445">
    <property type="entry name" value="Tnp_ISXO2-like"/>
</dbReference>